<dbReference type="GO" id="GO:0016020">
    <property type="term" value="C:membrane"/>
    <property type="evidence" value="ECO:0007669"/>
    <property type="project" value="GOC"/>
</dbReference>
<dbReference type="InterPro" id="IPR005135">
    <property type="entry name" value="Endo/exonuclease/phosphatase"/>
</dbReference>
<organism evidence="2 3">
    <name type="scientific">Candidatus Roizmanbacteria bacterium RIFCSPHIGHO2_02_FULL_37_24</name>
    <dbReference type="NCBI Taxonomy" id="1802037"/>
    <lineage>
        <taxon>Bacteria</taxon>
        <taxon>Candidatus Roizmaniibacteriota</taxon>
    </lineage>
</organism>
<sequence>MKIKFITLNILHGGELLDSILEFLNKEDPDIIALQEVCESKDLSLPKNLRTTSVLTEYYKNYTLKFAPEQLWIKEGNVEIGNAILSKFPIISHKIEFFDVKYGYYPESPEKTDFSKDPQNLQHIEIDIHGTTFNIINVHGIWGFDGEDNPRRDVMSSVITRRIKNLSNVILSGDFNTRPHTHAIKNIEHYLRNIFKDELKTTFNVPRRLKNIHKQNETGYASSVVDMIFMSPQLKIVDHYCPAVDVSDHLPLVAILEI</sequence>
<accession>A0A1F7GZT9</accession>
<comment type="caution">
    <text evidence="2">The sequence shown here is derived from an EMBL/GenBank/DDBJ whole genome shotgun (WGS) entry which is preliminary data.</text>
</comment>
<evidence type="ECO:0000259" key="1">
    <source>
        <dbReference type="Pfam" id="PF03372"/>
    </source>
</evidence>
<evidence type="ECO:0000313" key="3">
    <source>
        <dbReference type="Proteomes" id="UP000177159"/>
    </source>
</evidence>
<dbReference type="Pfam" id="PF03372">
    <property type="entry name" value="Exo_endo_phos"/>
    <property type="match status" value="1"/>
</dbReference>
<dbReference type="Gene3D" id="3.60.10.10">
    <property type="entry name" value="Endonuclease/exonuclease/phosphatase"/>
    <property type="match status" value="1"/>
</dbReference>
<reference evidence="2 3" key="1">
    <citation type="journal article" date="2016" name="Nat. Commun.">
        <title>Thousands of microbial genomes shed light on interconnected biogeochemical processes in an aquifer system.</title>
        <authorList>
            <person name="Anantharaman K."/>
            <person name="Brown C.T."/>
            <person name="Hug L.A."/>
            <person name="Sharon I."/>
            <person name="Castelle C.J."/>
            <person name="Probst A.J."/>
            <person name="Thomas B.C."/>
            <person name="Singh A."/>
            <person name="Wilkins M.J."/>
            <person name="Karaoz U."/>
            <person name="Brodie E.L."/>
            <person name="Williams K.H."/>
            <person name="Hubbard S.S."/>
            <person name="Banfield J.F."/>
        </authorList>
    </citation>
    <scope>NUCLEOTIDE SEQUENCE [LARGE SCALE GENOMIC DNA]</scope>
</reference>
<dbReference type="GO" id="GO:0003824">
    <property type="term" value="F:catalytic activity"/>
    <property type="evidence" value="ECO:0007669"/>
    <property type="project" value="InterPro"/>
</dbReference>
<dbReference type="InterPro" id="IPR036691">
    <property type="entry name" value="Endo/exonu/phosph_ase_sf"/>
</dbReference>
<dbReference type="InterPro" id="IPR051916">
    <property type="entry name" value="GPI-anchor_lipid_remodeler"/>
</dbReference>
<feature type="domain" description="Endonuclease/exonuclease/phosphatase" evidence="1">
    <location>
        <begin position="6"/>
        <end position="249"/>
    </location>
</feature>
<dbReference type="SUPFAM" id="SSF56219">
    <property type="entry name" value="DNase I-like"/>
    <property type="match status" value="1"/>
</dbReference>
<dbReference type="EMBL" id="MFZM01000007">
    <property type="protein sequence ID" value="OGK24418.1"/>
    <property type="molecule type" value="Genomic_DNA"/>
</dbReference>
<gene>
    <name evidence="2" type="ORF">A3C24_01920</name>
</gene>
<dbReference type="Proteomes" id="UP000177159">
    <property type="component" value="Unassembled WGS sequence"/>
</dbReference>
<proteinExistence type="predicted"/>
<protein>
    <recommendedName>
        <fullName evidence="1">Endonuclease/exonuclease/phosphatase domain-containing protein</fullName>
    </recommendedName>
</protein>
<dbReference type="GO" id="GO:0006506">
    <property type="term" value="P:GPI anchor biosynthetic process"/>
    <property type="evidence" value="ECO:0007669"/>
    <property type="project" value="TreeGrafter"/>
</dbReference>
<name>A0A1F7GZT9_9BACT</name>
<dbReference type="AlphaFoldDB" id="A0A1F7GZT9"/>
<dbReference type="PANTHER" id="PTHR14859">
    <property type="entry name" value="CALCOFLUOR WHITE HYPERSENSITIVE PROTEIN PRECURSOR"/>
    <property type="match status" value="1"/>
</dbReference>
<dbReference type="PANTHER" id="PTHR14859:SF1">
    <property type="entry name" value="PGAP2-INTERACTING PROTEIN"/>
    <property type="match status" value="1"/>
</dbReference>
<evidence type="ECO:0000313" key="2">
    <source>
        <dbReference type="EMBL" id="OGK24418.1"/>
    </source>
</evidence>